<evidence type="ECO:0000313" key="1">
    <source>
        <dbReference type="EMBL" id="QHT07664.1"/>
    </source>
</evidence>
<dbReference type="AlphaFoldDB" id="A0A6C0CV86"/>
<accession>A0A6C0CV86</accession>
<dbReference type="EMBL" id="MN739484">
    <property type="protein sequence ID" value="QHT07664.1"/>
    <property type="molecule type" value="Genomic_DNA"/>
</dbReference>
<name>A0A6C0CV86_9ZZZZ</name>
<proteinExistence type="predicted"/>
<protein>
    <submittedName>
        <fullName evidence="1">Uncharacterized protein</fullName>
    </submittedName>
</protein>
<reference evidence="1" key="1">
    <citation type="journal article" date="2020" name="Nature">
        <title>Giant virus diversity and host interactions through global metagenomics.</title>
        <authorList>
            <person name="Schulz F."/>
            <person name="Roux S."/>
            <person name="Paez-Espino D."/>
            <person name="Jungbluth S."/>
            <person name="Walsh D.A."/>
            <person name="Denef V.J."/>
            <person name="McMahon K.D."/>
            <person name="Konstantinidis K.T."/>
            <person name="Eloe-Fadrosh E.A."/>
            <person name="Kyrpides N.C."/>
            <person name="Woyke T."/>
        </authorList>
    </citation>
    <scope>NUCLEOTIDE SEQUENCE</scope>
    <source>
        <strain evidence="1">GVMAG-M-3300021964-36</strain>
    </source>
</reference>
<organism evidence="1">
    <name type="scientific">viral metagenome</name>
    <dbReference type="NCBI Taxonomy" id="1070528"/>
    <lineage>
        <taxon>unclassified sequences</taxon>
        <taxon>metagenomes</taxon>
        <taxon>organismal metagenomes</taxon>
    </lineage>
</organism>
<sequence>MSFTRLPYDTCSYVYDMNQSMKVGDYNLNTPLQEDQFFYPNPSVPLNKYGASLCDKDVIDVDSELMGLNVKQTKCPSKKFKPSNKPFCNLVHMKENDEISSEETRLSNPPCTLRGTGWNRWEWLCENPQDKAIQPFETNINNRLVVKDNHRPCIPNPMNNTLALPPENNSYPLPDWKTYQDASFPIIHWRCCGEIEKL</sequence>